<dbReference type="Proteomes" id="UP000189818">
    <property type="component" value="Unassembled WGS sequence"/>
</dbReference>
<keyword evidence="2" id="KW-1185">Reference proteome</keyword>
<gene>
    <name evidence="1" type="ORF">SAMN06295920_104359</name>
</gene>
<protein>
    <submittedName>
        <fullName evidence="1">2-Methylisocitrate lyase, PEP mutase family</fullName>
    </submittedName>
</protein>
<dbReference type="CDD" id="cd00377">
    <property type="entry name" value="ICL_PEPM"/>
    <property type="match status" value="1"/>
</dbReference>
<dbReference type="SUPFAM" id="SSF51621">
    <property type="entry name" value="Phosphoenolpyruvate/pyruvate domain"/>
    <property type="match status" value="1"/>
</dbReference>
<dbReference type="InterPro" id="IPR015813">
    <property type="entry name" value="Pyrv/PenolPyrv_kinase-like_dom"/>
</dbReference>
<dbReference type="GO" id="GO:0016833">
    <property type="term" value="F:oxo-acid-lyase activity"/>
    <property type="evidence" value="ECO:0007669"/>
    <property type="project" value="UniProtKB-ARBA"/>
</dbReference>
<dbReference type="RefSeq" id="WP_079648247.1">
    <property type="nucleotide sequence ID" value="NZ_FUYM01000004.1"/>
</dbReference>
<dbReference type="OrthoDB" id="9771433at2"/>
<name>A0A1T5CVT9_9SPHN</name>
<evidence type="ECO:0000313" key="2">
    <source>
        <dbReference type="Proteomes" id="UP000189818"/>
    </source>
</evidence>
<dbReference type="InterPro" id="IPR040442">
    <property type="entry name" value="Pyrv_kinase-like_dom_sf"/>
</dbReference>
<dbReference type="Pfam" id="PF13714">
    <property type="entry name" value="PEP_mutase"/>
    <property type="match status" value="1"/>
</dbReference>
<dbReference type="Gene3D" id="3.20.20.60">
    <property type="entry name" value="Phosphoenolpyruvate-binding domains"/>
    <property type="match status" value="1"/>
</dbReference>
<organism evidence="1 2">
    <name type="scientific">Rhizorhabdus histidinilytica</name>
    <dbReference type="NCBI Taxonomy" id="439228"/>
    <lineage>
        <taxon>Bacteria</taxon>
        <taxon>Pseudomonadati</taxon>
        <taxon>Pseudomonadota</taxon>
        <taxon>Alphaproteobacteria</taxon>
        <taxon>Sphingomonadales</taxon>
        <taxon>Sphingomonadaceae</taxon>
        <taxon>Rhizorhabdus</taxon>
    </lineage>
</organism>
<dbReference type="PANTHER" id="PTHR42905">
    <property type="entry name" value="PHOSPHOENOLPYRUVATE CARBOXYLASE"/>
    <property type="match status" value="1"/>
</dbReference>
<dbReference type="InterPro" id="IPR039556">
    <property type="entry name" value="ICL/PEPM"/>
</dbReference>
<evidence type="ECO:0000313" key="1">
    <source>
        <dbReference type="EMBL" id="SKB63625.1"/>
    </source>
</evidence>
<dbReference type="EMBL" id="FUYM01000004">
    <property type="protein sequence ID" value="SKB63625.1"/>
    <property type="molecule type" value="Genomic_DNA"/>
</dbReference>
<proteinExistence type="predicted"/>
<reference evidence="2" key="1">
    <citation type="submission" date="2017-02" db="EMBL/GenBank/DDBJ databases">
        <authorList>
            <person name="Varghese N."/>
            <person name="Submissions S."/>
        </authorList>
    </citation>
    <scope>NUCLEOTIDE SEQUENCE [LARGE SCALE GENOMIC DNA]</scope>
    <source>
        <strain evidence="2">UM2</strain>
    </source>
</reference>
<dbReference type="PANTHER" id="PTHR42905:SF5">
    <property type="entry name" value="CARBOXYVINYL-CARBOXYPHOSPHONATE PHOSPHORYLMUTASE, CHLOROPLASTIC"/>
    <property type="match status" value="1"/>
</dbReference>
<sequence length="285" mass="30139">MTSFASLADLLARENPLLLPVAHDALSARMIERAGFAAGAIGGFGVIGCRTGLPDLGLASFGEIGAAVRDIAGATALPLIVDADDGYGDVKNVVRTTRFYEDMGISAIVLEDQVSPKKCGHAAVTREVVPAAIMEAKLAAAIEARRNPGFAIVARTDARLVEGLDAAIERGRRYVAKGADALFVEAPTSVQELEQIGAAFDVPLIVNAAEGGRTPVLTPGQYRELGFSIILYPATLLLRMVGMFERTLAALRTGEFADEGALPAFNVLTGIMGMDEWMEIDRRHG</sequence>
<dbReference type="AlphaFoldDB" id="A0A1T5CVT9"/>
<dbReference type="STRING" id="439228.SAMN06295920_104359"/>
<keyword evidence="1" id="KW-0456">Lyase</keyword>
<accession>A0A1T5CVT9</accession>